<reference evidence="2 3" key="1">
    <citation type="journal article" date="2025" name="Microbiol. Resour. Announc.">
        <title>Draft genome sequences for Neonectria magnoliae and Neonectria punicea, canker pathogens of Liriodendron tulipifera and Acer saccharum in West Virginia.</title>
        <authorList>
            <person name="Petronek H.M."/>
            <person name="Kasson M.T."/>
            <person name="Metheny A.M."/>
            <person name="Stauder C.M."/>
            <person name="Lovett B."/>
            <person name="Lynch S.C."/>
            <person name="Garnas J.R."/>
            <person name="Kasson L.R."/>
            <person name="Stajich J.E."/>
        </authorList>
    </citation>
    <scope>NUCLEOTIDE SEQUENCE [LARGE SCALE GENOMIC DNA]</scope>
    <source>
        <strain evidence="2 3">NRRL 64651</strain>
    </source>
</reference>
<keyword evidence="3" id="KW-1185">Reference proteome</keyword>
<proteinExistence type="predicted"/>
<gene>
    <name evidence="2" type="ORF">QQZ08_009745</name>
</gene>
<organism evidence="2 3">
    <name type="scientific">Neonectria magnoliae</name>
    <dbReference type="NCBI Taxonomy" id="2732573"/>
    <lineage>
        <taxon>Eukaryota</taxon>
        <taxon>Fungi</taxon>
        <taxon>Dikarya</taxon>
        <taxon>Ascomycota</taxon>
        <taxon>Pezizomycotina</taxon>
        <taxon>Sordariomycetes</taxon>
        <taxon>Hypocreomycetidae</taxon>
        <taxon>Hypocreales</taxon>
        <taxon>Nectriaceae</taxon>
        <taxon>Neonectria</taxon>
    </lineage>
</organism>
<comment type="caution">
    <text evidence="2">The sequence shown here is derived from an EMBL/GenBank/DDBJ whole genome shotgun (WGS) entry which is preliminary data.</text>
</comment>
<accession>A0ABR1HLN0</accession>
<name>A0ABR1HLN0_9HYPO</name>
<evidence type="ECO:0000313" key="2">
    <source>
        <dbReference type="EMBL" id="KAK7421867.1"/>
    </source>
</evidence>
<feature type="region of interest" description="Disordered" evidence="1">
    <location>
        <begin position="1"/>
        <end position="22"/>
    </location>
</feature>
<evidence type="ECO:0000256" key="1">
    <source>
        <dbReference type="SAM" id="MobiDB-lite"/>
    </source>
</evidence>
<sequence>MDGSKPGEADLPSYNDSANNTVTVDNQILGPGTLYIAGRFVHSNVPQAPPLYEFSHSIGFLRDTDRSVKLERVDHTVRDHDGTPQVQSRNRHLFDLKHPTAGEWPTFEYHAESTSRRALCSLGISTFRPKSRLLGGIGKAKGFQVHRAVRGADRRHEAREVMFTAAPARDSAVGFEWSDGGGRLLAREVETDDLMSLVVTAEMGAALRDALVAAWVMRVWWELAKGNYRTNRWDDAKRILGSRHAELNGLRGGPMTM</sequence>
<dbReference type="Proteomes" id="UP001498421">
    <property type="component" value="Unassembled WGS sequence"/>
</dbReference>
<dbReference type="EMBL" id="JAZAVK010000115">
    <property type="protein sequence ID" value="KAK7421867.1"/>
    <property type="molecule type" value="Genomic_DNA"/>
</dbReference>
<protein>
    <submittedName>
        <fullName evidence="2">Uncharacterized protein</fullName>
    </submittedName>
</protein>
<evidence type="ECO:0000313" key="3">
    <source>
        <dbReference type="Proteomes" id="UP001498421"/>
    </source>
</evidence>